<feature type="signal peptide" evidence="1">
    <location>
        <begin position="1"/>
        <end position="22"/>
    </location>
</feature>
<keyword evidence="3" id="KW-1185">Reference proteome</keyword>
<feature type="chain" id="PRO_5045886704" evidence="1">
    <location>
        <begin position="23"/>
        <end position="108"/>
    </location>
</feature>
<dbReference type="EMBL" id="JBCLSQ010000017">
    <property type="protein sequence ID" value="MEY8538308.1"/>
    <property type="molecule type" value="Genomic_DNA"/>
</dbReference>
<gene>
    <name evidence="2" type="ORF">AALM99_07620</name>
</gene>
<organism evidence="2 3">
    <name type="scientific">Lactococcus muris</name>
    <dbReference type="NCBI Taxonomy" id="2941330"/>
    <lineage>
        <taxon>Bacteria</taxon>
        <taxon>Bacillati</taxon>
        <taxon>Bacillota</taxon>
        <taxon>Bacilli</taxon>
        <taxon>Lactobacillales</taxon>
        <taxon>Streptococcaceae</taxon>
        <taxon>Lactococcus</taxon>
    </lineage>
</organism>
<comment type="caution">
    <text evidence="2">The sequence shown here is derived from an EMBL/GenBank/DDBJ whole genome shotgun (WGS) entry which is preliminary data.</text>
</comment>
<proteinExistence type="predicted"/>
<protein>
    <submittedName>
        <fullName evidence="2">Uncharacterized protein</fullName>
    </submittedName>
</protein>
<evidence type="ECO:0000313" key="2">
    <source>
        <dbReference type="EMBL" id="MEY8538308.1"/>
    </source>
</evidence>
<accession>A0ABV4D973</accession>
<sequence>MKKKTILAIGTVVLGLSANAFSVTNVNADTYRAKELLRISVSLKELPMKYRGTAPYVDAQTSRINVGVVVKKYKHCCCKKRWNQAIENRRLAQFNYKHTLKASKIKPE</sequence>
<dbReference type="RefSeq" id="WP_369918512.1">
    <property type="nucleotide sequence ID" value="NZ_JBCLSQ010000017.1"/>
</dbReference>
<evidence type="ECO:0000313" key="3">
    <source>
        <dbReference type="Proteomes" id="UP001565242"/>
    </source>
</evidence>
<name>A0ABV4D973_9LACT</name>
<reference evidence="2 3" key="1">
    <citation type="submission" date="2024-03" db="EMBL/GenBank/DDBJ databases">
        <title>Mouse gut bacterial collection (mGBC) of GemPharmatech.</title>
        <authorList>
            <person name="He Y."/>
            <person name="Dong L."/>
            <person name="Wu D."/>
            <person name="Gao X."/>
            <person name="Lin Z."/>
        </authorList>
    </citation>
    <scope>NUCLEOTIDE SEQUENCE [LARGE SCALE GENOMIC DNA]</scope>
    <source>
        <strain evidence="2 3">20-218</strain>
    </source>
</reference>
<dbReference type="Proteomes" id="UP001565242">
    <property type="component" value="Unassembled WGS sequence"/>
</dbReference>
<evidence type="ECO:0000256" key="1">
    <source>
        <dbReference type="SAM" id="SignalP"/>
    </source>
</evidence>
<keyword evidence="1" id="KW-0732">Signal</keyword>